<organism evidence="2 3">
    <name type="scientific">Cellulosimicrobium cellulans</name>
    <name type="common">Arthrobacter luteus</name>
    <dbReference type="NCBI Taxonomy" id="1710"/>
    <lineage>
        <taxon>Bacteria</taxon>
        <taxon>Bacillati</taxon>
        <taxon>Actinomycetota</taxon>
        <taxon>Actinomycetes</taxon>
        <taxon>Micrococcales</taxon>
        <taxon>Promicromonosporaceae</taxon>
        <taxon>Cellulosimicrobium</taxon>
    </lineage>
</organism>
<evidence type="ECO:0000256" key="1">
    <source>
        <dbReference type="PIRSR" id="PIRSR016184-1"/>
    </source>
</evidence>
<name>A0A1Y0HT21_CELCE</name>
<reference evidence="2 3" key="1">
    <citation type="submission" date="2017-05" db="EMBL/GenBank/DDBJ databases">
        <authorList>
            <person name="Song R."/>
            <person name="Chenine A.L."/>
            <person name="Ruprecht R.M."/>
        </authorList>
    </citation>
    <scope>NUCLEOTIDE SEQUENCE [LARGE SCALE GENOMIC DNA]</scope>
    <source>
        <strain evidence="2 3">PSBB019</strain>
    </source>
</reference>
<dbReference type="Proteomes" id="UP000196228">
    <property type="component" value="Chromosome"/>
</dbReference>
<dbReference type="GO" id="GO:0005737">
    <property type="term" value="C:cytoplasm"/>
    <property type="evidence" value="ECO:0007669"/>
    <property type="project" value="TreeGrafter"/>
</dbReference>
<dbReference type="NCBIfam" id="TIGR00654">
    <property type="entry name" value="PhzF_family"/>
    <property type="match status" value="1"/>
</dbReference>
<dbReference type="InterPro" id="IPR003719">
    <property type="entry name" value="Phenazine_PhzF-like"/>
</dbReference>
<dbReference type="Gene3D" id="3.10.310.10">
    <property type="entry name" value="Diaminopimelate Epimerase, Chain A, domain 1"/>
    <property type="match status" value="2"/>
</dbReference>
<gene>
    <name evidence="2" type="ORF">CBR64_07115</name>
</gene>
<dbReference type="GO" id="GO:0016853">
    <property type="term" value="F:isomerase activity"/>
    <property type="evidence" value="ECO:0007669"/>
    <property type="project" value="TreeGrafter"/>
</dbReference>
<feature type="active site" evidence="1">
    <location>
        <position position="58"/>
    </location>
</feature>
<dbReference type="OrthoDB" id="9788221at2"/>
<dbReference type="PIRSF" id="PIRSF016184">
    <property type="entry name" value="PhzC_PhzF"/>
    <property type="match status" value="1"/>
</dbReference>
<dbReference type="KEGG" id="cceu:CBR64_07115"/>
<dbReference type="PANTHER" id="PTHR13774">
    <property type="entry name" value="PHENAZINE BIOSYNTHESIS PROTEIN"/>
    <property type="match status" value="1"/>
</dbReference>
<dbReference type="Pfam" id="PF02567">
    <property type="entry name" value="PhzC-PhzF"/>
    <property type="match status" value="1"/>
</dbReference>
<dbReference type="SUPFAM" id="SSF54506">
    <property type="entry name" value="Diaminopimelate epimerase-like"/>
    <property type="match status" value="1"/>
</dbReference>
<protein>
    <recommendedName>
        <fullName evidence="4">Phenazine biosynthesis protein PhzF</fullName>
    </recommendedName>
</protein>
<sequence>MSARHGDIADSTASRPFAQVDVFTEAPTLGNPVAVVLDGDGLTDEQMASFARWTNLSETTFLLSPSSEGAAGGADYRLRIFTPGGELPFAGHPTLGSCHAWLEAGGEPRASDVVVQECGVGLVTIRRGTSDAVGPDGHAEDAAAAPGRLAFAAPDLLTDEPVPADDLAAIVAALGVPDDAVLDHRVLDNGPGWRVVLLDSADRVAGLAPDWSRLRVEHPDLSVGVAGLYGADGGPDGAAVEVRGFALAMGIPEDPVTGSLNAVVGQWLVRDGRLPDRYVATQGAALGRAGRVHVERDGSGTVWVGGASVTCVAGTVRL</sequence>
<evidence type="ECO:0008006" key="4">
    <source>
        <dbReference type="Google" id="ProtNLM"/>
    </source>
</evidence>
<dbReference type="RefSeq" id="WP_087470342.1">
    <property type="nucleotide sequence ID" value="NZ_CP021383.1"/>
</dbReference>
<dbReference type="AlphaFoldDB" id="A0A1Y0HT21"/>
<evidence type="ECO:0000313" key="3">
    <source>
        <dbReference type="Proteomes" id="UP000196228"/>
    </source>
</evidence>
<dbReference type="EMBL" id="CP021383">
    <property type="protein sequence ID" value="ARU51291.1"/>
    <property type="molecule type" value="Genomic_DNA"/>
</dbReference>
<dbReference type="PANTHER" id="PTHR13774:SF32">
    <property type="entry name" value="ANTISENSE-ENHANCING SEQUENCE 1"/>
    <property type="match status" value="1"/>
</dbReference>
<proteinExistence type="predicted"/>
<evidence type="ECO:0000313" key="2">
    <source>
        <dbReference type="EMBL" id="ARU51291.1"/>
    </source>
</evidence>
<accession>A0A1Y0HT21</accession>